<organism evidence="2 3">
    <name type="scientific">Streptomyces chattanoogensis</name>
    <dbReference type="NCBI Taxonomy" id="66876"/>
    <lineage>
        <taxon>Bacteria</taxon>
        <taxon>Bacillati</taxon>
        <taxon>Actinomycetota</taxon>
        <taxon>Actinomycetes</taxon>
        <taxon>Kitasatosporales</taxon>
        <taxon>Streptomycetaceae</taxon>
        <taxon>Streptomyces</taxon>
    </lineage>
</organism>
<feature type="region of interest" description="Disordered" evidence="1">
    <location>
        <begin position="1"/>
        <end position="29"/>
    </location>
</feature>
<dbReference type="RefSeq" id="WP_030498363.1">
    <property type="nucleotide sequence ID" value="NZ_LGKG01000097.1"/>
</dbReference>
<evidence type="ECO:0000256" key="1">
    <source>
        <dbReference type="SAM" id="MobiDB-lite"/>
    </source>
</evidence>
<name>A0A0N0H1E1_9ACTN</name>
<dbReference type="EMBL" id="LGKG01000097">
    <property type="protein sequence ID" value="KPC64419.1"/>
    <property type="molecule type" value="Genomic_DNA"/>
</dbReference>
<dbReference type="Proteomes" id="UP000037982">
    <property type="component" value="Unassembled WGS sequence"/>
</dbReference>
<sequence>MTPHADDLKKAGAAYKRARERAEQTIKGPREDLTAKVRAAYEAGMRKADILRAIDHVWSRQWLDDTVRDIEPPAETPTRRKGKTGASPGVE</sequence>
<comment type="caution">
    <text evidence="2">The sequence shown here is derived from an EMBL/GenBank/DDBJ whole genome shotgun (WGS) entry which is preliminary data.</text>
</comment>
<accession>A0A0N0H1E1</accession>
<feature type="region of interest" description="Disordered" evidence="1">
    <location>
        <begin position="68"/>
        <end position="91"/>
    </location>
</feature>
<reference evidence="3" key="1">
    <citation type="submission" date="2015-07" db="EMBL/GenBank/DDBJ databases">
        <authorList>
            <person name="Ju K.-S."/>
            <person name="Doroghazi J.R."/>
            <person name="Metcalf W.W."/>
        </authorList>
    </citation>
    <scope>NUCLEOTIDE SEQUENCE [LARGE SCALE GENOMIC DNA]</scope>
    <source>
        <strain evidence="3">NRRL ISP-5002</strain>
    </source>
</reference>
<dbReference type="PATRIC" id="fig|66876.3.peg.2588"/>
<feature type="compositionally biased region" description="Basic and acidic residues" evidence="1">
    <location>
        <begin position="20"/>
        <end position="29"/>
    </location>
</feature>
<proteinExistence type="predicted"/>
<feature type="compositionally biased region" description="Basic and acidic residues" evidence="1">
    <location>
        <begin position="1"/>
        <end position="10"/>
    </location>
</feature>
<evidence type="ECO:0000313" key="3">
    <source>
        <dbReference type="Proteomes" id="UP000037982"/>
    </source>
</evidence>
<dbReference type="AlphaFoldDB" id="A0A0N0H1E1"/>
<feature type="non-terminal residue" evidence="2">
    <location>
        <position position="91"/>
    </location>
</feature>
<keyword evidence="3" id="KW-1185">Reference proteome</keyword>
<protein>
    <submittedName>
        <fullName evidence="2">Uncharacterized protein</fullName>
    </submittedName>
</protein>
<evidence type="ECO:0000313" key="2">
    <source>
        <dbReference type="EMBL" id="KPC64419.1"/>
    </source>
</evidence>
<gene>
    <name evidence="2" type="ORF">ADL29_11850</name>
</gene>